<feature type="compositionally biased region" description="Basic residues" evidence="1">
    <location>
        <begin position="29"/>
        <end position="39"/>
    </location>
</feature>
<feature type="compositionally biased region" description="Acidic residues" evidence="1">
    <location>
        <begin position="96"/>
        <end position="132"/>
    </location>
</feature>
<accession>A0A5B7HTF2</accession>
<evidence type="ECO:0000256" key="1">
    <source>
        <dbReference type="SAM" id="MobiDB-lite"/>
    </source>
</evidence>
<dbReference type="EMBL" id="VSRR010035958">
    <property type="protein sequence ID" value="MPC73045.1"/>
    <property type="molecule type" value="Genomic_DNA"/>
</dbReference>
<evidence type="ECO:0000313" key="2">
    <source>
        <dbReference type="EMBL" id="MPC73045.1"/>
    </source>
</evidence>
<dbReference type="Proteomes" id="UP000324222">
    <property type="component" value="Unassembled WGS sequence"/>
</dbReference>
<gene>
    <name evidence="2" type="ORF">E2C01_067362</name>
</gene>
<keyword evidence="3" id="KW-1185">Reference proteome</keyword>
<evidence type="ECO:0008006" key="4">
    <source>
        <dbReference type="Google" id="ProtNLM"/>
    </source>
</evidence>
<feature type="region of interest" description="Disordered" evidence="1">
    <location>
        <begin position="1"/>
        <end position="134"/>
    </location>
</feature>
<comment type="caution">
    <text evidence="2">The sequence shown here is derived from an EMBL/GenBank/DDBJ whole genome shotgun (WGS) entry which is preliminary data.</text>
</comment>
<feature type="compositionally biased region" description="Basic and acidic residues" evidence="1">
    <location>
        <begin position="1"/>
        <end position="10"/>
    </location>
</feature>
<feature type="region of interest" description="Disordered" evidence="1">
    <location>
        <begin position="224"/>
        <end position="246"/>
    </location>
</feature>
<dbReference type="AlphaFoldDB" id="A0A5B7HTF2"/>
<reference evidence="2 3" key="1">
    <citation type="submission" date="2019-05" db="EMBL/GenBank/DDBJ databases">
        <title>Another draft genome of Portunus trituberculatus and its Hox gene families provides insights of decapod evolution.</title>
        <authorList>
            <person name="Jeong J.-H."/>
            <person name="Song I."/>
            <person name="Kim S."/>
            <person name="Choi T."/>
            <person name="Kim D."/>
            <person name="Ryu S."/>
            <person name="Kim W."/>
        </authorList>
    </citation>
    <scope>NUCLEOTIDE SEQUENCE [LARGE SCALE GENOMIC DNA]</scope>
    <source>
        <tissue evidence="2">Muscle</tissue>
    </source>
</reference>
<sequence>MESSILHDDLMLSSSDDEKELHQQQQPLQRKKLVAKRKREVVAVEKRYRSSSSGSDRSSDSDSSSDSGEAPKTAPTAAEQQRVEDFVTSPEGEGKDSDDDEEEEEEKEEEEEDDDDEGVVSEDDDVIDDSYDPDNVHVLGSLLKQEEEEEYDDVQEEFVSLPVKGATADECVIPERVVSAFHELVKNERFQFTQSVPFLKLIKEQVDEAMNSAFSSMLSNSGINIRDDSNGDSTRCGDPPEKKGTSMGRVAKVLSNVATSSNPDNNYRPAATFLQASNSGSSNVKKQVNTDINPQIWNKVIFYREIYTMISLYLSMVYIQRTMNNDNTNSSGYAKGMVDKIFSILGKIPHEEMSREKYVSVGRDALYLYQNVITDMTGPKHYKRLRIPQQQTYFCYMLAMLVNDVPVTSDLSLTGKATNLVQFASAMADPAYRLAVHKMSCLFNSSYSVFKALKLEHNMLVRANKILAVLSTKNNALSERKPRTVTQSVFLYLDPSLKDRLRSSDLTSEESSLGTAVKLVSQQLAFEGVTKRSIDEGCHIIKGSFEDEKGVTHKCLGAGVKDIKIVGLATLQIDRLRNRIKRTLPYY</sequence>
<name>A0A5B7HTF2_PORTR</name>
<evidence type="ECO:0000313" key="3">
    <source>
        <dbReference type="Proteomes" id="UP000324222"/>
    </source>
</evidence>
<feature type="compositionally biased region" description="Low complexity" evidence="1">
    <location>
        <begin position="50"/>
        <end position="68"/>
    </location>
</feature>
<protein>
    <recommendedName>
        <fullName evidence="4">Wsv282</fullName>
    </recommendedName>
</protein>
<organism evidence="2 3">
    <name type="scientific">Portunus trituberculatus</name>
    <name type="common">Swimming crab</name>
    <name type="synonym">Neptunus trituberculatus</name>
    <dbReference type="NCBI Taxonomy" id="210409"/>
    <lineage>
        <taxon>Eukaryota</taxon>
        <taxon>Metazoa</taxon>
        <taxon>Ecdysozoa</taxon>
        <taxon>Arthropoda</taxon>
        <taxon>Crustacea</taxon>
        <taxon>Multicrustacea</taxon>
        <taxon>Malacostraca</taxon>
        <taxon>Eumalacostraca</taxon>
        <taxon>Eucarida</taxon>
        <taxon>Decapoda</taxon>
        <taxon>Pleocyemata</taxon>
        <taxon>Brachyura</taxon>
        <taxon>Eubrachyura</taxon>
        <taxon>Portunoidea</taxon>
        <taxon>Portunidae</taxon>
        <taxon>Portuninae</taxon>
        <taxon>Portunus</taxon>
    </lineage>
</organism>
<proteinExistence type="predicted"/>